<dbReference type="PROSITE" id="PS00674">
    <property type="entry name" value="AAA"/>
    <property type="match status" value="2"/>
</dbReference>
<name>A0AAW1SDG7_9CHLO</name>
<dbReference type="AlphaFoldDB" id="A0AAW1SDG7"/>
<dbReference type="Pfam" id="PF00004">
    <property type="entry name" value="AAA"/>
    <property type="match status" value="2"/>
</dbReference>
<protein>
    <recommendedName>
        <fullName evidence="5">AAA+ ATPase domain-containing protein</fullName>
    </recommendedName>
</protein>
<keyword evidence="2 4" id="KW-0067">ATP-binding</keyword>
<dbReference type="FunFam" id="3.40.50.300:FF:000061">
    <property type="entry name" value="ATPase family, AAA domain-containing 2"/>
    <property type="match status" value="1"/>
</dbReference>
<dbReference type="Gene3D" id="1.10.8.60">
    <property type="match status" value="2"/>
</dbReference>
<dbReference type="Proteomes" id="UP001445335">
    <property type="component" value="Unassembled WGS sequence"/>
</dbReference>
<dbReference type="InterPro" id="IPR050168">
    <property type="entry name" value="AAA_ATPase_domain"/>
</dbReference>
<dbReference type="FunFam" id="3.40.50.300:FF:001025">
    <property type="entry name" value="ATPase family, AAA domain-containing 2B"/>
    <property type="match status" value="1"/>
</dbReference>
<proteinExistence type="inferred from homology"/>
<dbReference type="GO" id="GO:0005524">
    <property type="term" value="F:ATP binding"/>
    <property type="evidence" value="ECO:0007669"/>
    <property type="project" value="UniProtKB-KW"/>
</dbReference>
<keyword evidence="3" id="KW-0175">Coiled coil</keyword>
<evidence type="ECO:0000256" key="2">
    <source>
        <dbReference type="ARBA" id="ARBA00022840"/>
    </source>
</evidence>
<dbReference type="GO" id="GO:0016887">
    <property type="term" value="F:ATP hydrolysis activity"/>
    <property type="evidence" value="ECO:0007669"/>
    <property type="project" value="InterPro"/>
</dbReference>
<dbReference type="InterPro" id="IPR003959">
    <property type="entry name" value="ATPase_AAA_core"/>
</dbReference>
<evidence type="ECO:0000256" key="3">
    <source>
        <dbReference type="ARBA" id="ARBA00023054"/>
    </source>
</evidence>
<keyword evidence="7" id="KW-1185">Reference proteome</keyword>
<organism evidence="6 7">
    <name type="scientific">Elliptochloris bilobata</name>
    <dbReference type="NCBI Taxonomy" id="381761"/>
    <lineage>
        <taxon>Eukaryota</taxon>
        <taxon>Viridiplantae</taxon>
        <taxon>Chlorophyta</taxon>
        <taxon>core chlorophytes</taxon>
        <taxon>Trebouxiophyceae</taxon>
        <taxon>Trebouxiophyceae incertae sedis</taxon>
        <taxon>Elliptochloris clade</taxon>
        <taxon>Elliptochloris</taxon>
    </lineage>
</organism>
<comment type="caution">
    <text evidence="6">The sequence shown here is derived from an EMBL/GenBank/DDBJ whole genome shotgun (WGS) entry which is preliminary data.</text>
</comment>
<dbReference type="PANTHER" id="PTHR23077">
    <property type="entry name" value="AAA-FAMILY ATPASE"/>
    <property type="match status" value="1"/>
</dbReference>
<dbReference type="FunFam" id="1.10.8.60:FF:000038">
    <property type="entry name" value="spermatogenesis-associated protein 5-like protein 1"/>
    <property type="match status" value="1"/>
</dbReference>
<reference evidence="6 7" key="1">
    <citation type="journal article" date="2024" name="Nat. Commun.">
        <title>Phylogenomics reveals the evolutionary origins of lichenization in chlorophyte algae.</title>
        <authorList>
            <person name="Puginier C."/>
            <person name="Libourel C."/>
            <person name="Otte J."/>
            <person name="Skaloud P."/>
            <person name="Haon M."/>
            <person name="Grisel S."/>
            <person name="Petersen M."/>
            <person name="Berrin J.G."/>
            <person name="Delaux P.M."/>
            <person name="Dal Grande F."/>
            <person name="Keller J."/>
        </authorList>
    </citation>
    <scope>NUCLEOTIDE SEQUENCE [LARGE SCALE GENOMIC DNA]</scope>
    <source>
        <strain evidence="6 7">SAG 245.80</strain>
    </source>
</reference>
<evidence type="ECO:0000259" key="5">
    <source>
        <dbReference type="SMART" id="SM00382"/>
    </source>
</evidence>
<dbReference type="SMART" id="SM00382">
    <property type="entry name" value="AAA"/>
    <property type="match status" value="2"/>
</dbReference>
<keyword evidence="1 4" id="KW-0547">Nucleotide-binding</keyword>
<sequence length="567" mass="59002">MRVDVREAGAADWQWTFLCTASQRVLAPRCRVFLGGGHFCDIEGFGPAAPPSALRRVTAATALEEPLAALREMIGWPVEHAEEAAALGVTWPRGVLLHGPPGCGKTAVVRAIAGELGAYVHELPASAVFGAHTGESERRLRDAFAAAAAAAAPGRPAVLLLDEADALAPRRDAHRPHEARVVAQLLTLLDGAASASGAAGRLTVVAATSRPHALDPALRRPGRLDHEVAVPVPSARARAAILALHAARLPLAPDVDLETLSSAAIGYSGADLAALCREAAMRALVRPSITRGWEAELAPAAWGDIGGLERVKARLRQAVEWPLAHAGAFQRLGLAAPRGVLLHGPPGCCKTTLARAAASATNARLQVLSGAQLFSAYVGEGEARLRAAFARARQAAPAILFIDEIDAVGGRRENDGGGSGASARLLSALLTEMDGLELAIGVLVLAATNRPAALDAALVRPGRLDLLLYVPPPDAPGRLATLRIHTRDMPLAPDVDLPALAADTERFTGAELEALCREAALAALREDVASAAAVAARHFAAARAAAAPALTDERLREHEAWGSRHKP</sequence>
<feature type="domain" description="AAA+ ATPase" evidence="5">
    <location>
        <begin position="91"/>
        <end position="234"/>
    </location>
</feature>
<gene>
    <name evidence="6" type="ORF">WJX81_003048</name>
</gene>
<dbReference type="Gene3D" id="3.40.50.300">
    <property type="entry name" value="P-loop containing nucleotide triphosphate hydrolases"/>
    <property type="match status" value="2"/>
</dbReference>
<dbReference type="SUPFAM" id="SSF52540">
    <property type="entry name" value="P-loop containing nucleoside triphosphate hydrolases"/>
    <property type="match status" value="2"/>
</dbReference>
<dbReference type="InterPro" id="IPR003960">
    <property type="entry name" value="ATPase_AAA_CS"/>
</dbReference>
<dbReference type="InterPro" id="IPR041569">
    <property type="entry name" value="AAA_lid_3"/>
</dbReference>
<evidence type="ECO:0000256" key="1">
    <source>
        <dbReference type="ARBA" id="ARBA00022741"/>
    </source>
</evidence>
<dbReference type="InterPro" id="IPR027417">
    <property type="entry name" value="P-loop_NTPase"/>
</dbReference>
<evidence type="ECO:0000313" key="6">
    <source>
        <dbReference type="EMBL" id="KAK9843703.1"/>
    </source>
</evidence>
<dbReference type="PANTHER" id="PTHR23077:SF117">
    <property type="entry name" value="AAA+ ATPASE DOMAIN-CONTAINING PROTEIN"/>
    <property type="match status" value="1"/>
</dbReference>
<dbReference type="Pfam" id="PF17862">
    <property type="entry name" value="AAA_lid_3"/>
    <property type="match status" value="2"/>
</dbReference>
<dbReference type="InterPro" id="IPR003593">
    <property type="entry name" value="AAA+_ATPase"/>
</dbReference>
<evidence type="ECO:0000256" key="4">
    <source>
        <dbReference type="RuleBase" id="RU003651"/>
    </source>
</evidence>
<feature type="domain" description="AAA+ ATPase" evidence="5">
    <location>
        <begin position="336"/>
        <end position="474"/>
    </location>
</feature>
<comment type="similarity">
    <text evidence="4">Belongs to the AAA ATPase family.</text>
</comment>
<evidence type="ECO:0000313" key="7">
    <source>
        <dbReference type="Proteomes" id="UP001445335"/>
    </source>
</evidence>
<dbReference type="EMBL" id="JALJOU010000005">
    <property type="protein sequence ID" value="KAK9843703.1"/>
    <property type="molecule type" value="Genomic_DNA"/>
</dbReference>
<accession>A0AAW1SDG7</accession>